<dbReference type="Proteomes" id="UP001186944">
    <property type="component" value="Unassembled WGS sequence"/>
</dbReference>
<dbReference type="AlphaFoldDB" id="A0AA88YL23"/>
<evidence type="ECO:0000313" key="1">
    <source>
        <dbReference type="EMBL" id="KAK3103646.1"/>
    </source>
</evidence>
<dbReference type="EMBL" id="VSWD01000005">
    <property type="protein sequence ID" value="KAK3103646.1"/>
    <property type="molecule type" value="Genomic_DNA"/>
</dbReference>
<proteinExistence type="predicted"/>
<accession>A0AA88YL23</accession>
<gene>
    <name evidence="1" type="ORF">FSP39_020733</name>
</gene>
<reference evidence="1" key="1">
    <citation type="submission" date="2019-08" db="EMBL/GenBank/DDBJ databases">
        <title>The improved chromosome-level genome for the pearl oyster Pinctada fucata martensii using PacBio sequencing and Hi-C.</title>
        <authorList>
            <person name="Zheng Z."/>
        </authorList>
    </citation>
    <scope>NUCLEOTIDE SEQUENCE</scope>
    <source>
        <strain evidence="1">ZZ-2019</strain>
        <tissue evidence="1">Adductor muscle</tissue>
    </source>
</reference>
<organism evidence="1 2">
    <name type="scientific">Pinctada imbricata</name>
    <name type="common">Atlantic pearl-oyster</name>
    <name type="synonym">Pinctada martensii</name>
    <dbReference type="NCBI Taxonomy" id="66713"/>
    <lineage>
        <taxon>Eukaryota</taxon>
        <taxon>Metazoa</taxon>
        <taxon>Spiralia</taxon>
        <taxon>Lophotrochozoa</taxon>
        <taxon>Mollusca</taxon>
        <taxon>Bivalvia</taxon>
        <taxon>Autobranchia</taxon>
        <taxon>Pteriomorphia</taxon>
        <taxon>Pterioida</taxon>
        <taxon>Pterioidea</taxon>
        <taxon>Pteriidae</taxon>
        <taxon>Pinctada</taxon>
    </lineage>
</organism>
<evidence type="ECO:0000313" key="2">
    <source>
        <dbReference type="Proteomes" id="UP001186944"/>
    </source>
</evidence>
<name>A0AA88YL23_PINIB</name>
<sequence length="171" mass="19778">MNVRPIKSCPTTFDLFKSRGRNLGCSVGNEYHCMVNEQKREVEFCLSRSWIQPDHCPEYISFASQIDQYACNRSKGVCPPIVYWSNTSFSSTSLHRLLMTCFISQLIRYAKASTKYTDFVLRARRLSDKFLSQGYVCDRLTSSLRKFYGRFGELVIHNDVPLSRMVDDILA</sequence>
<comment type="caution">
    <text evidence="1">The sequence shown here is derived from an EMBL/GenBank/DDBJ whole genome shotgun (WGS) entry which is preliminary data.</text>
</comment>
<keyword evidence="2" id="KW-1185">Reference proteome</keyword>
<protein>
    <submittedName>
        <fullName evidence="1">Uncharacterized protein</fullName>
    </submittedName>
</protein>